<keyword evidence="3" id="KW-0812">Transmembrane</keyword>
<dbReference type="InterPro" id="IPR004841">
    <property type="entry name" value="AA-permease/SLC12A_dom"/>
</dbReference>
<feature type="signal peptide" evidence="6">
    <location>
        <begin position="1"/>
        <end position="20"/>
    </location>
</feature>
<dbReference type="GO" id="GO:0016020">
    <property type="term" value="C:membrane"/>
    <property type="evidence" value="ECO:0007669"/>
    <property type="project" value="UniProtKB-SubCell"/>
</dbReference>
<evidence type="ECO:0000256" key="6">
    <source>
        <dbReference type="SAM" id="SignalP"/>
    </source>
</evidence>
<dbReference type="InParanoid" id="C4YBX5"/>
<gene>
    <name evidence="8" type="ORF">CLUG_05703</name>
</gene>
<dbReference type="PANTHER" id="PTHR43341:SF18">
    <property type="entry name" value="AMINO ACID PERMEASE_ SLC12A DOMAIN-CONTAINING PROTEIN"/>
    <property type="match status" value="1"/>
</dbReference>
<keyword evidence="6" id="KW-0732">Signal</keyword>
<keyword evidence="4" id="KW-1133">Transmembrane helix</keyword>
<evidence type="ECO:0000259" key="7">
    <source>
        <dbReference type="Pfam" id="PF00324"/>
    </source>
</evidence>
<sequence>MLVFGLILTGLIIDLGGVPGQERLGFRYWKDGAFNWLYFDSSTGRFIAFWKTMVSTVYSYGGVQGIAMLAGEVEYPRRAIHRAAKRVFRSLFPHVHVHSLCFDFGCVVQRPYHCVSHRKCCRLAFCCCYEEGRNQSFTSYHQRCCFNICFVCNKFGSSSIFQSLICLGKHGTSAKVLLENE</sequence>
<dbReference type="PANTHER" id="PTHR43341">
    <property type="entry name" value="AMINO ACID PERMEASE"/>
    <property type="match status" value="1"/>
</dbReference>
<dbReference type="Pfam" id="PF00324">
    <property type="entry name" value="AA_permease"/>
    <property type="match status" value="1"/>
</dbReference>
<proteinExistence type="inferred from homology"/>
<comment type="similarity">
    <text evidence="2">Belongs to the amino acid-polyamine-organocation (APC) superfamily. YAT (TC 2.A.3.10) family.</text>
</comment>
<evidence type="ECO:0000256" key="2">
    <source>
        <dbReference type="ARBA" id="ARBA00006983"/>
    </source>
</evidence>
<organism evidence="8 9">
    <name type="scientific">Clavispora lusitaniae (strain ATCC 42720)</name>
    <name type="common">Yeast</name>
    <name type="synonym">Candida lusitaniae</name>
    <dbReference type="NCBI Taxonomy" id="306902"/>
    <lineage>
        <taxon>Eukaryota</taxon>
        <taxon>Fungi</taxon>
        <taxon>Dikarya</taxon>
        <taxon>Ascomycota</taxon>
        <taxon>Saccharomycotina</taxon>
        <taxon>Pichiomycetes</taxon>
        <taxon>Metschnikowiaceae</taxon>
        <taxon>Clavispora</taxon>
    </lineage>
</organism>
<feature type="domain" description="Amino acid permease/ SLC12A" evidence="7">
    <location>
        <begin position="4"/>
        <end position="88"/>
    </location>
</feature>
<dbReference type="InterPro" id="IPR050524">
    <property type="entry name" value="APC_YAT"/>
</dbReference>
<dbReference type="HOGENOM" id="CLU_1488858_0_0_1"/>
<dbReference type="KEGG" id="clu:CLUG_05703"/>
<reference evidence="8 9" key="1">
    <citation type="journal article" date="2009" name="Nature">
        <title>Evolution of pathogenicity and sexual reproduction in eight Candida genomes.</title>
        <authorList>
            <person name="Butler G."/>
            <person name="Rasmussen M.D."/>
            <person name="Lin M.F."/>
            <person name="Santos M.A."/>
            <person name="Sakthikumar S."/>
            <person name="Munro C.A."/>
            <person name="Rheinbay E."/>
            <person name="Grabherr M."/>
            <person name="Forche A."/>
            <person name="Reedy J.L."/>
            <person name="Agrafioti I."/>
            <person name="Arnaud M.B."/>
            <person name="Bates S."/>
            <person name="Brown A.J."/>
            <person name="Brunke S."/>
            <person name="Costanzo M.C."/>
            <person name="Fitzpatrick D.A."/>
            <person name="de Groot P.W."/>
            <person name="Harris D."/>
            <person name="Hoyer L.L."/>
            <person name="Hube B."/>
            <person name="Klis F.M."/>
            <person name="Kodira C."/>
            <person name="Lennard N."/>
            <person name="Logue M.E."/>
            <person name="Martin R."/>
            <person name="Neiman A.M."/>
            <person name="Nikolaou E."/>
            <person name="Quail M.A."/>
            <person name="Quinn J."/>
            <person name="Santos M.C."/>
            <person name="Schmitzberger F.F."/>
            <person name="Sherlock G."/>
            <person name="Shah P."/>
            <person name="Silverstein K.A."/>
            <person name="Skrzypek M.S."/>
            <person name="Soll D."/>
            <person name="Staggs R."/>
            <person name="Stansfield I."/>
            <person name="Stumpf M.P."/>
            <person name="Sudbery P.E."/>
            <person name="Srikantha T."/>
            <person name="Zeng Q."/>
            <person name="Berman J."/>
            <person name="Berriman M."/>
            <person name="Heitman J."/>
            <person name="Gow N.A."/>
            <person name="Lorenz M.C."/>
            <person name="Birren B.W."/>
            <person name="Kellis M."/>
            <person name="Cuomo C.A."/>
        </authorList>
    </citation>
    <scope>NUCLEOTIDE SEQUENCE [LARGE SCALE GENOMIC DNA]</scope>
    <source>
        <strain evidence="8 9">ATCC 42720</strain>
    </source>
</reference>
<accession>C4YBX5</accession>
<name>C4YBX5_CLAL4</name>
<comment type="subcellular location">
    <subcellularLocation>
        <location evidence="1">Membrane</location>
        <topology evidence="1">Multi-pass membrane protein</topology>
    </subcellularLocation>
</comment>
<dbReference type="Gene3D" id="1.20.1740.10">
    <property type="entry name" value="Amino acid/polyamine transporter I"/>
    <property type="match status" value="1"/>
</dbReference>
<dbReference type="VEuPathDB" id="FungiDB:CLUG_05703"/>
<evidence type="ECO:0000256" key="5">
    <source>
        <dbReference type="ARBA" id="ARBA00023136"/>
    </source>
</evidence>
<evidence type="ECO:0000256" key="4">
    <source>
        <dbReference type="ARBA" id="ARBA00022989"/>
    </source>
</evidence>
<evidence type="ECO:0000256" key="1">
    <source>
        <dbReference type="ARBA" id="ARBA00004141"/>
    </source>
</evidence>
<evidence type="ECO:0000313" key="8">
    <source>
        <dbReference type="EMBL" id="EEQ41575.1"/>
    </source>
</evidence>
<evidence type="ECO:0000313" key="9">
    <source>
        <dbReference type="Proteomes" id="UP000007703"/>
    </source>
</evidence>
<dbReference type="Proteomes" id="UP000007703">
    <property type="component" value="Unassembled WGS sequence"/>
</dbReference>
<protein>
    <recommendedName>
        <fullName evidence="7">Amino acid permease/ SLC12A domain-containing protein</fullName>
    </recommendedName>
</protein>
<feature type="chain" id="PRO_5002946331" description="Amino acid permease/ SLC12A domain-containing protein" evidence="6">
    <location>
        <begin position="21"/>
        <end position="181"/>
    </location>
</feature>
<dbReference type="GO" id="GO:0015171">
    <property type="term" value="F:amino acid transmembrane transporter activity"/>
    <property type="evidence" value="ECO:0007669"/>
    <property type="project" value="TreeGrafter"/>
</dbReference>
<dbReference type="EMBL" id="CH408083">
    <property type="protein sequence ID" value="EEQ41575.1"/>
    <property type="molecule type" value="Genomic_DNA"/>
</dbReference>
<keyword evidence="5" id="KW-0472">Membrane</keyword>
<evidence type="ECO:0000256" key="3">
    <source>
        <dbReference type="ARBA" id="ARBA00022692"/>
    </source>
</evidence>
<dbReference type="AlphaFoldDB" id="C4YBX5"/>